<proteinExistence type="predicted"/>
<protein>
    <recommendedName>
        <fullName evidence="1">DUF3973 domain-containing protein</fullName>
    </recommendedName>
</protein>
<reference evidence="2 3" key="1">
    <citation type="submission" date="2021-03" db="EMBL/GenBank/DDBJ databases">
        <title>Antimicrobial resistance genes in bacteria isolated from Japanese honey, and their potential for conferring macrolide and lincosamide resistance in the American foulbrood pathogen Paenibacillus larvae.</title>
        <authorList>
            <person name="Okamoto M."/>
            <person name="Kumagai M."/>
            <person name="Kanamori H."/>
            <person name="Takamatsu D."/>
        </authorList>
    </citation>
    <scope>NUCLEOTIDE SEQUENCE [LARGE SCALE GENOMIC DNA]</scope>
    <source>
        <strain evidence="2 3">J34TS1</strain>
    </source>
</reference>
<gene>
    <name evidence="2" type="ORF">J34TS1_42350</name>
</gene>
<evidence type="ECO:0000313" key="3">
    <source>
        <dbReference type="Proteomes" id="UP000682811"/>
    </source>
</evidence>
<evidence type="ECO:0000259" key="1">
    <source>
        <dbReference type="Pfam" id="PF13119"/>
    </source>
</evidence>
<accession>A0A919YIW5</accession>
<dbReference type="InterPro" id="IPR025003">
    <property type="entry name" value="DUF3973"/>
</dbReference>
<organism evidence="2 3">
    <name type="scientific">Paenibacillus azoreducens</name>
    <dbReference type="NCBI Taxonomy" id="116718"/>
    <lineage>
        <taxon>Bacteria</taxon>
        <taxon>Bacillati</taxon>
        <taxon>Bacillota</taxon>
        <taxon>Bacilli</taxon>
        <taxon>Bacillales</taxon>
        <taxon>Paenibacillaceae</taxon>
        <taxon>Paenibacillus</taxon>
    </lineage>
</organism>
<keyword evidence="3" id="KW-1185">Reference proteome</keyword>
<feature type="domain" description="DUF3973" evidence="1">
    <location>
        <begin position="4"/>
        <end position="43"/>
    </location>
</feature>
<dbReference type="EMBL" id="BORT01000022">
    <property type="protein sequence ID" value="GIO49470.1"/>
    <property type="molecule type" value="Genomic_DNA"/>
</dbReference>
<dbReference type="RefSeq" id="WP_228101354.1">
    <property type="nucleotide sequence ID" value="NZ_AP025343.1"/>
</dbReference>
<name>A0A919YIW5_9BACL</name>
<sequence length="116" mass="13426">MMYYYCIVCQGLHEEKHTPGKVFEKGFYIDETGTGAKFHLGMCDLCVKEKKLHVRKDYTFDMIDNWLPAYELIEPEETVSAKISAIKDPVPGLRKIDQNKGRKWSVKIKVVRNTPS</sequence>
<dbReference type="Proteomes" id="UP000682811">
    <property type="component" value="Unassembled WGS sequence"/>
</dbReference>
<evidence type="ECO:0000313" key="2">
    <source>
        <dbReference type="EMBL" id="GIO49470.1"/>
    </source>
</evidence>
<dbReference type="AlphaFoldDB" id="A0A919YIW5"/>
<comment type="caution">
    <text evidence="2">The sequence shown here is derived from an EMBL/GenBank/DDBJ whole genome shotgun (WGS) entry which is preliminary data.</text>
</comment>
<dbReference type="Pfam" id="PF13119">
    <property type="entry name" value="DUF3973"/>
    <property type="match status" value="1"/>
</dbReference>